<accession>A0A8B7MSP4</accession>
<dbReference type="PANTHER" id="PTHR33064:SF37">
    <property type="entry name" value="RIBONUCLEASE H"/>
    <property type="match status" value="1"/>
</dbReference>
<dbReference type="RefSeq" id="XP_017696326.2">
    <property type="nucleotide sequence ID" value="XM_017840837.2"/>
</dbReference>
<dbReference type="OrthoDB" id="1914663at2759"/>
<dbReference type="SUPFAM" id="SSF56672">
    <property type="entry name" value="DNA/RNA polymerases"/>
    <property type="match status" value="1"/>
</dbReference>
<sequence length="102" mass="11992">MDEHMQHLDLVLCILEEYHFYIKTFKCAFVQEELEYLGHIESDDGVRVNSHKIEAMTDWPLPKDVSALRGFLGLTGYYRQFVRDYSLIAKLLTSMLKKDGFE</sequence>
<dbReference type="KEGG" id="pda:108510795"/>
<reference evidence="2" key="1">
    <citation type="submission" date="2025-08" db="UniProtKB">
        <authorList>
            <consortium name="RefSeq"/>
        </authorList>
    </citation>
    <scope>IDENTIFICATION</scope>
    <source>
        <tissue evidence="2">Young leaves</tissue>
    </source>
</reference>
<protein>
    <submittedName>
        <fullName evidence="2">Uncharacterized mitochondrial protein AtMg00860-like</fullName>
    </submittedName>
</protein>
<dbReference type="GeneID" id="108510795"/>
<keyword evidence="1" id="KW-1185">Reference proteome</keyword>
<organism evidence="1 2">
    <name type="scientific">Phoenix dactylifera</name>
    <name type="common">Date palm</name>
    <dbReference type="NCBI Taxonomy" id="42345"/>
    <lineage>
        <taxon>Eukaryota</taxon>
        <taxon>Viridiplantae</taxon>
        <taxon>Streptophyta</taxon>
        <taxon>Embryophyta</taxon>
        <taxon>Tracheophyta</taxon>
        <taxon>Spermatophyta</taxon>
        <taxon>Magnoliopsida</taxon>
        <taxon>Liliopsida</taxon>
        <taxon>Arecaceae</taxon>
        <taxon>Coryphoideae</taxon>
        <taxon>Phoeniceae</taxon>
        <taxon>Phoenix</taxon>
    </lineage>
</organism>
<proteinExistence type="predicted"/>
<dbReference type="AlphaFoldDB" id="A0A8B7MSP4"/>
<name>A0A8B7MSP4_PHODC</name>
<dbReference type="InterPro" id="IPR051320">
    <property type="entry name" value="Viral_Replic_Matur_Polypro"/>
</dbReference>
<gene>
    <name evidence="2" type="primary">LOC108510795</name>
</gene>
<dbReference type="PANTHER" id="PTHR33064">
    <property type="entry name" value="POL PROTEIN"/>
    <property type="match status" value="1"/>
</dbReference>
<dbReference type="InterPro" id="IPR043128">
    <property type="entry name" value="Rev_trsase/Diguanyl_cyclase"/>
</dbReference>
<dbReference type="InterPro" id="IPR043502">
    <property type="entry name" value="DNA/RNA_pol_sf"/>
</dbReference>
<evidence type="ECO:0000313" key="2">
    <source>
        <dbReference type="RefSeq" id="XP_017696326.2"/>
    </source>
</evidence>
<evidence type="ECO:0000313" key="1">
    <source>
        <dbReference type="Proteomes" id="UP000228380"/>
    </source>
</evidence>
<dbReference type="Gene3D" id="3.30.70.270">
    <property type="match status" value="2"/>
</dbReference>
<dbReference type="Proteomes" id="UP000228380">
    <property type="component" value="Unplaced"/>
</dbReference>